<dbReference type="AlphaFoldDB" id="A0A8I0ZTT5"/>
<evidence type="ECO:0000313" key="3">
    <source>
        <dbReference type="Proteomes" id="UP000627573"/>
    </source>
</evidence>
<reference evidence="2 3" key="1">
    <citation type="submission" date="2020-12" db="EMBL/GenBank/DDBJ databases">
        <title>Draft genome sequence of furan degrading bacterial strain FUR100.</title>
        <authorList>
            <person name="Woiski C."/>
        </authorList>
    </citation>
    <scope>NUCLEOTIDE SEQUENCE [LARGE SCALE GENOMIC DNA]</scope>
    <source>
        <strain evidence="2 3">FUR100</strain>
    </source>
</reference>
<dbReference type="RefSeq" id="WP_197941651.1">
    <property type="nucleotide sequence ID" value="NZ_JAECSB010000080.1"/>
</dbReference>
<sequence length="325" mass="35844">MNLRSALADTPKFVRVLFSVLIILGIAVAITGLIADHTGFWGRHSFLLNLTTSLVGFCIGVPIALVVLSAISSQREQKAEVRKVQALTESAWTEFDEGLRAYCLPEITAAISDNLTDVFSTYTRITDQILDYAGGSGIGSSLRVAGGNPAEFAALRDEVRLAAKQLQAMINAIRFSLPMKRDIQLRWSHVRARWRVLDTTVQTRRREFNLPWLDAQTNAIFEDLLSSDTHPLSSLEFQCQPSSSIDQISPIRTIADAPLLLDALAQLDEAKLIGIASSSTLSPFRIGYSGIDEFTEIGFNARGVMNELLMAADRVDIHKFFVRTS</sequence>
<evidence type="ECO:0000313" key="2">
    <source>
        <dbReference type="EMBL" id="MBH5145521.1"/>
    </source>
</evidence>
<keyword evidence="1" id="KW-1133">Transmembrane helix</keyword>
<proteinExistence type="predicted"/>
<gene>
    <name evidence="2" type="ORF">I3517_23265</name>
</gene>
<comment type="caution">
    <text evidence="2">The sequence shown here is derived from an EMBL/GenBank/DDBJ whole genome shotgun (WGS) entry which is preliminary data.</text>
</comment>
<name>A0A8I0ZTT5_RHOER</name>
<organism evidence="2 3">
    <name type="scientific">Rhodococcus erythropolis</name>
    <name type="common">Arthrobacter picolinophilus</name>
    <dbReference type="NCBI Taxonomy" id="1833"/>
    <lineage>
        <taxon>Bacteria</taxon>
        <taxon>Bacillati</taxon>
        <taxon>Actinomycetota</taxon>
        <taxon>Actinomycetes</taxon>
        <taxon>Mycobacteriales</taxon>
        <taxon>Nocardiaceae</taxon>
        <taxon>Rhodococcus</taxon>
        <taxon>Rhodococcus erythropolis group</taxon>
    </lineage>
</organism>
<accession>A0A8I0ZTT5</accession>
<evidence type="ECO:0000256" key="1">
    <source>
        <dbReference type="SAM" id="Phobius"/>
    </source>
</evidence>
<protein>
    <submittedName>
        <fullName evidence="2">Uncharacterized protein</fullName>
    </submittedName>
</protein>
<feature type="transmembrane region" description="Helical" evidence="1">
    <location>
        <begin position="46"/>
        <end position="68"/>
    </location>
</feature>
<dbReference type="Proteomes" id="UP000627573">
    <property type="component" value="Unassembled WGS sequence"/>
</dbReference>
<feature type="transmembrane region" description="Helical" evidence="1">
    <location>
        <begin position="12"/>
        <end position="34"/>
    </location>
</feature>
<keyword evidence="1" id="KW-0812">Transmembrane</keyword>
<keyword evidence="3" id="KW-1185">Reference proteome</keyword>
<keyword evidence="1" id="KW-0472">Membrane</keyword>
<dbReference type="EMBL" id="JAECSB010000080">
    <property type="protein sequence ID" value="MBH5145521.1"/>
    <property type="molecule type" value="Genomic_DNA"/>
</dbReference>